<protein>
    <submittedName>
        <fullName evidence="2">Type II secretory pathway, component ExeA (Predicted ATPase)</fullName>
    </submittedName>
</protein>
<dbReference type="Proteomes" id="UP000199630">
    <property type="component" value="Unassembled WGS sequence"/>
</dbReference>
<keyword evidence="3" id="KW-1185">Reference proteome</keyword>
<dbReference type="PANTHER" id="PTHR35894">
    <property type="entry name" value="GENERAL SECRETION PATHWAY PROTEIN A-RELATED"/>
    <property type="match status" value="1"/>
</dbReference>
<organism evidence="2 3">
    <name type="scientific">Celeribacter neptunius</name>
    <dbReference type="NCBI Taxonomy" id="588602"/>
    <lineage>
        <taxon>Bacteria</taxon>
        <taxon>Pseudomonadati</taxon>
        <taxon>Pseudomonadota</taxon>
        <taxon>Alphaproteobacteria</taxon>
        <taxon>Rhodobacterales</taxon>
        <taxon>Roseobacteraceae</taxon>
        <taxon>Celeribacter</taxon>
    </lineage>
</organism>
<dbReference type="SUPFAM" id="SSF52540">
    <property type="entry name" value="P-loop containing nucleoside triphosphate hydrolases"/>
    <property type="match status" value="1"/>
</dbReference>
<sequence length="307" mass="34480">MTVHQRSNACTDFGYESRLMNFSLQNVLDHFGLSGRPFTLVPDPGFFFMSEQHRYAQASLAYGIMSRAPITMLTGDIGAGKTLILRDLLLNQQDEDITVGLVANAAPADRVEMLRLVLYALGEDVPETDSYAKLYAQLEAFLVDRYRAGQRVVLIFDEAQNLDRDSLEHLRMLTNINYGEHELVQLVLIGQPDLRDMIARPDLRQLAQRISASAYISPLSKDEIGAYIEYRLQVVGREDPLFSSDTYEMIYDHTGGVPRLINQLCDYGLLYAFGGNEQIVTCETLASVVEDNFLMSGERAVPLRALP</sequence>
<name>A0A1I3SED9_9RHOB</name>
<dbReference type="GO" id="GO:0016887">
    <property type="term" value="F:ATP hydrolysis activity"/>
    <property type="evidence" value="ECO:0007669"/>
    <property type="project" value="InterPro"/>
</dbReference>
<gene>
    <name evidence="2" type="ORF">SAMN04487991_2403</name>
</gene>
<dbReference type="PANTHER" id="PTHR35894:SF1">
    <property type="entry name" value="PHOSPHORIBULOKINASE _ URIDINE KINASE FAMILY"/>
    <property type="match status" value="1"/>
</dbReference>
<dbReference type="EMBL" id="FORH01000004">
    <property type="protein sequence ID" value="SFJ55979.1"/>
    <property type="molecule type" value="Genomic_DNA"/>
</dbReference>
<dbReference type="AlphaFoldDB" id="A0A1I3SED9"/>
<feature type="domain" description="AAA+ ATPase" evidence="1">
    <location>
        <begin position="67"/>
        <end position="211"/>
    </location>
</feature>
<dbReference type="InterPro" id="IPR049945">
    <property type="entry name" value="AAA_22"/>
</dbReference>
<dbReference type="InterPro" id="IPR003593">
    <property type="entry name" value="AAA+_ATPase"/>
</dbReference>
<accession>A0A1I3SED9</accession>
<proteinExistence type="predicted"/>
<dbReference type="STRING" id="588602.SAMN04487991_2403"/>
<evidence type="ECO:0000313" key="3">
    <source>
        <dbReference type="Proteomes" id="UP000199630"/>
    </source>
</evidence>
<dbReference type="Pfam" id="PF13401">
    <property type="entry name" value="AAA_22"/>
    <property type="match status" value="1"/>
</dbReference>
<dbReference type="SMART" id="SM00382">
    <property type="entry name" value="AAA"/>
    <property type="match status" value="1"/>
</dbReference>
<dbReference type="Gene3D" id="3.40.50.300">
    <property type="entry name" value="P-loop containing nucleotide triphosphate hydrolases"/>
    <property type="match status" value="1"/>
</dbReference>
<dbReference type="InterPro" id="IPR027417">
    <property type="entry name" value="P-loop_NTPase"/>
</dbReference>
<evidence type="ECO:0000259" key="1">
    <source>
        <dbReference type="SMART" id="SM00382"/>
    </source>
</evidence>
<dbReference type="InterPro" id="IPR052026">
    <property type="entry name" value="ExeA_AAA_ATPase_DNA-bind"/>
</dbReference>
<reference evidence="3" key="1">
    <citation type="submission" date="2016-10" db="EMBL/GenBank/DDBJ databases">
        <authorList>
            <person name="Varghese N."/>
            <person name="Submissions S."/>
        </authorList>
    </citation>
    <scope>NUCLEOTIDE SEQUENCE [LARGE SCALE GENOMIC DNA]</scope>
    <source>
        <strain evidence="3">DSM 26471</strain>
    </source>
</reference>
<evidence type="ECO:0000313" key="2">
    <source>
        <dbReference type="EMBL" id="SFJ55979.1"/>
    </source>
</evidence>